<organism evidence="1 2">
    <name type="scientific">Pseudomonas savastanoi pv. glycinea str. race 4</name>
    <dbReference type="NCBI Taxonomy" id="875330"/>
    <lineage>
        <taxon>Bacteria</taxon>
        <taxon>Pseudomonadati</taxon>
        <taxon>Pseudomonadota</taxon>
        <taxon>Gammaproteobacteria</taxon>
        <taxon>Pseudomonadales</taxon>
        <taxon>Pseudomonadaceae</taxon>
        <taxon>Pseudomonas</taxon>
    </lineage>
</organism>
<proteinExistence type="predicted"/>
<gene>
    <name evidence="1" type="ORF">Pgy4_36822</name>
</gene>
<feature type="non-terminal residue" evidence="1">
    <location>
        <position position="1"/>
    </location>
</feature>
<evidence type="ECO:0000313" key="2">
    <source>
        <dbReference type="Proteomes" id="UP000005466"/>
    </source>
</evidence>
<dbReference type="HOGENOM" id="CLU_2891262_0_0_6"/>
<dbReference type="EMBL" id="ADWY01002850">
    <property type="protein sequence ID" value="EGH18535.1"/>
    <property type="molecule type" value="Genomic_DNA"/>
</dbReference>
<dbReference type="Proteomes" id="UP000005466">
    <property type="component" value="Unassembled WGS sequence"/>
</dbReference>
<protein>
    <submittedName>
        <fullName evidence="1">Uncharacterized protein</fullName>
    </submittedName>
</protein>
<dbReference type="AlphaFoldDB" id="F3CGZ3"/>
<name>F3CGZ3_PSESG</name>
<reference evidence="1 2" key="1">
    <citation type="journal article" date="2011" name="PLoS Pathog.">
        <title>Dynamic evolution of pathogenicity revealed by sequencing and comparative genomics of 19 Pseudomonas syringae isolates.</title>
        <authorList>
            <person name="Baltrus D.A."/>
            <person name="Nishimura M.T."/>
            <person name="Romanchuk A."/>
            <person name="Chang J.H."/>
            <person name="Mukhtar M.S."/>
            <person name="Cherkis K."/>
            <person name="Roach J."/>
            <person name="Grant S.R."/>
            <person name="Jones C.D."/>
            <person name="Dangl J.L."/>
        </authorList>
    </citation>
    <scope>NUCLEOTIDE SEQUENCE [LARGE SCALE GENOMIC DNA]</scope>
    <source>
        <strain evidence="2">race 4</strain>
    </source>
</reference>
<accession>F3CGZ3</accession>
<dbReference type="BioCyc" id="PSYR875330:G11XH-7029-MONOMER"/>
<comment type="caution">
    <text evidence="1">The sequence shown here is derived from an EMBL/GenBank/DDBJ whole genome shotgun (WGS) entry which is preliminary data.</text>
</comment>
<feature type="non-terminal residue" evidence="1">
    <location>
        <position position="62"/>
    </location>
</feature>
<evidence type="ECO:0000313" key="1">
    <source>
        <dbReference type="EMBL" id="EGH18535.1"/>
    </source>
</evidence>
<sequence length="62" mass="6993">GAATLAVPAIRLRVNVIGRASRRSAFGTRSRELPDNIARPSWGESRLDARRDRRFEDELNSE</sequence>